<keyword evidence="4" id="KW-0560">Oxidoreductase</keyword>
<dbReference type="InterPro" id="IPR050196">
    <property type="entry name" value="Cytochrome_P450_Monoox"/>
</dbReference>
<dbReference type="GO" id="GO:0016705">
    <property type="term" value="F:oxidoreductase activity, acting on paired donors, with incorporation or reduction of molecular oxygen"/>
    <property type="evidence" value="ECO:0007669"/>
    <property type="project" value="InterPro"/>
</dbReference>
<keyword evidence="6" id="KW-0503">Monooxygenase</keyword>
<dbReference type="SUPFAM" id="SSF48264">
    <property type="entry name" value="Cytochrome P450"/>
    <property type="match status" value="1"/>
</dbReference>
<keyword evidence="2" id="KW-0349">Heme</keyword>
<evidence type="ECO:0000256" key="7">
    <source>
        <dbReference type="SAM" id="Phobius"/>
    </source>
</evidence>
<evidence type="ECO:0000256" key="4">
    <source>
        <dbReference type="ARBA" id="ARBA00023002"/>
    </source>
</evidence>
<evidence type="ECO:0000313" key="8">
    <source>
        <dbReference type="EMBL" id="QBK88309.1"/>
    </source>
</evidence>
<comment type="similarity">
    <text evidence="1">Belongs to the cytochrome P450 family.</text>
</comment>
<accession>A0A481YYS5</accession>
<keyword evidence="7" id="KW-0812">Transmembrane</keyword>
<feature type="transmembrane region" description="Helical" evidence="7">
    <location>
        <begin position="98"/>
        <end position="117"/>
    </location>
</feature>
<proteinExistence type="inferred from homology"/>
<feature type="transmembrane region" description="Helical" evidence="7">
    <location>
        <begin position="67"/>
        <end position="86"/>
    </location>
</feature>
<evidence type="ECO:0000256" key="1">
    <source>
        <dbReference type="ARBA" id="ARBA00010617"/>
    </source>
</evidence>
<keyword evidence="7" id="KW-0472">Membrane</keyword>
<protein>
    <submittedName>
        <fullName evidence="8">Cytochrome P450</fullName>
    </submittedName>
</protein>
<evidence type="ECO:0000256" key="6">
    <source>
        <dbReference type="ARBA" id="ARBA00023033"/>
    </source>
</evidence>
<dbReference type="InterPro" id="IPR001128">
    <property type="entry name" value="Cyt_P450"/>
</dbReference>
<organism evidence="8">
    <name type="scientific">Marseillevirus LCMAC202</name>
    <dbReference type="NCBI Taxonomy" id="2506606"/>
    <lineage>
        <taxon>Viruses</taxon>
        <taxon>Varidnaviria</taxon>
        <taxon>Bamfordvirae</taxon>
        <taxon>Nucleocytoviricota</taxon>
        <taxon>Megaviricetes</taxon>
        <taxon>Pimascovirales</taxon>
        <taxon>Pimascovirales incertae sedis</taxon>
        <taxon>Marseilleviridae</taxon>
    </lineage>
</organism>
<gene>
    <name evidence="8" type="ORF">LCMAC202_06710</name>
</gene>
<keyword evidence="5" id="KW-0408">Iron</keyword>
<name>A0A481YYS5_9VIRU</name>
<dbReference type="PANTHER" id="PTHR24291:SF50">
    <property type="entry name" value="BIFUNCTIONAL ALBAFLAVENONE MONOOXYGENASE_TERPENE SYNTHASE"/>
    <property type="match status" value="1"/>
</dbReference>
<dbReference type="Gene3D" id="1.10.630.10">
    <property type="entry name" value="Cytochrome P450"/>
    <property type="match status" value="1"/>
</dbReference>
<feature type="transmembrane region" description="Helical" evidence="7">
    <location>
        <begin position="7"/>
        <end position="24"/>
    </location>
</feature>
<feature type="transmembrane region" description="Helical" evidence="7">
    <location>
        <begin position="36"/>
        <end position="55"/>
    </location>
</feature>
<keyword evidence="3" id="KW-0479">Metal-binding</keyword>
<reference evidence="8" key="1">
    <citation type="journal article" date="2019" name="MBio">
        <title>Virus Genomes from Deep Sea Sediments Expand the Ocean Megavirome and Support Independent Origins of Viral Gigantism.</title>
        <authorList>
            <person name="Backstrom D."/>
            <person name="Yutin N."/>
            <person name="Jorgensen S.L."/>
            <person name="Dharamshi J."/>
            <person name="Homa F."/>
            <person name="Zaremba-Niedwiedzka K."/>
            <person name="Spang A."/>
            <person name="Wolf Y.I."/>
            <person name="Koonin E.V."/>
            <person name="Ettema T.J."/>
        </authorList>
    </citation>
    <scope>NUCLEOTIDE SEQUENCE</scope>
</reference>
<evidence type="ECO:0000256" key="3">
    <source>
        <dbReference type="ARBA" id="ARBA00022723"/>
    </source>
</evidence>
<dbReference type="PRINTS" id="PR00465">
    <property type="entry name" value="EP450IV"/>
</dbReference>
<evidence type="ECO:0000256" key="5">
    <source>
        <dbReference type="ARBA" id="ARBA00023004"/>
    </source>
</evidence>
<dbReference type="Pfam" id="PF00067">
    <property type="entry name" value="p450"/>
    <property type="match status" value="1"/>
</dbReference>
<dbReference type="InterPro" id="IPR002403">
    <property type="entry name" value="Cyt_P450_E_grp-IV"/>
</dbReference>
<dbReference type="GO" id="GO:0020037">
    <property type="term" value="F:heme binding"/>
    <property type="evidence" value="ECO:0007669"/>
    <property type="project" value="InterPro"/>
</dbReference>
<keyword evidence="7" id="KW-1133">Transmembrane helix</keyword>
<evidence type="ECO:0000256" key="2">
    <source>
        <dbReference type="ARBA" id="ARBA00022617"/>
    </source>
</evidence>
<dbReference type="InterPro" id="IPR036396">
    <property type="entry name" value="Cyt_P450_sf"/>
</dbReference>
<sequence length="558" mass="64295">MNGYLKSFIIGSSWPVVMLFFLLVSKLKNKNYSYEAYTMIAPVYLGLMNMLSLCIARKYNLSLRMRYLIIGILSPLIIIAIATSQGAYNFTDKEWARYAMRVIIEHFFVFNVIVYSLEVWLSPRQYFTPTTISESEANEVNKMVSLIIKRGILAPNCKWWEVSSRELEDASGVELYYKMKKKYGKLVPVKMAGKSMYLVTDINYIRIILENSPFVFGVGILKYKMFKSFMKYNLGVSEGCPWIKRRTLNIQTLDTDRLHEYAGKFNEYIKNILKDHTPTNFEQFSILAKKITMQVVFGTDVVVEEVFQIFSEANSMKALVEPDYEINPKIMSVYLDYLAKNIANPNPDCLVYLAVQASSDQQELIHQIPHWIFPIVGLIHTSIPRLLLLLVNHPDKLYKLFGEIQKLPSLDANSIYNLRYLRDCVLETFRLNNPVVTTFRTLLSDYDFPDNGISQAVPAFPKGTDFVILNNPVLRDPSFFSEPNRYIPERWTPELELTFHAIMFNQGPQRCPGKELAIFIVQSFLVHYIAKSGLGLCAQKIDTENVPQMINPCTIEIL</sequence>
<dbReference type="GO" id="GO:0005506">
    <property type="term" value="F:iron ion binding"/>
    <property type="evidence" value="ECO:0007669"/>
    <property type="project" value="InterPro"/>
</dbReference>
<dbReference type="EMBL" id="MK500385">
    <property type="protein sequence ID" value="QBK88309.1"/>
    <property type="molecule type" value="Genomic_DNA"/>
</dbReference>
<dbReference type="CDD" id="cd00302">
    <property type="entry name" value="cytochrome_P450"/>
    <property type="match status" value="1"/>
</dbReference>
<dbReference type="GO" id="GO:0004497">
    <property type="term" value="F:monooxygenase activity"/>
    <property type="evidence" value="ECO:0007669"/>
    <property type="project" value="UniProtKB-KW"/>
</dbReference>
<dbReference type="PANTHER" id="PTHR24291">
    <property type="entry name" value="CYTOCHROME P450 FAMILY 4"/>
    <property type="match status" value="1"/>
</dbReference>